<accession>A0A2T8HYA0</accession>
<dbReference type="InterPro" id="IPR036388">
    <property type="entry name" value="WH-like_DNA-bd_sf"/>
</dbReference>
<dbReference type="SUPFAM" id="SSF46785">
    <property type="entry name" value="Winged helix' DNA-binding domain"/>
    <property type="match status" value="1"/>
</dbReference>
<dbReference type="InterPro" id="IPR000835">
    <property type="entry name" value="HTH_MarR-typ"/>
</dbReference>
<evidence type="ECO:0000313" key="2">
    <source>
        <dbReference type="EMBL" id="PVH30369.1"/>
    </source>
</evidence>
<gene>
    <name evidence="2" type="ORF">DDE20_02130</name>
</gene>
<keyword evidence="3" id="KW-1185">Reference proteome</keyword>
<protein>
    <submittedName>
        <fullName evidence="2">Transcriptional regulator</fullName>
    </submittedName>
</protein>
<dbReference type="InterPro" id="IPR036390">
    <property type="entry name" value="WH_DNA-bd_sf"/>
</dbReference>
<dbReference type="RefSeq" id="WP_116556783.1">
    <property type="nucleotide sequence ID" value="NZ_QDKM01000001.1"/>
</dbReference>
<dbReference type="GO" id="GO:0003700">
    <property type="term" value="F:DNA-binding transcription factor activity"/>
    <property type="evidence" value="ECO:0007669"/>
    <property type="project" value="InterPro"/>
</dbReference>
<comment type="caution">
    <text evidence="2">The sequence shown here is derived from an EMBL/GenBank/DDBJ whole genome shotgun (WGS) entry which is preliminary data.</text>
</comment>
<sequence>MSDPSRSFGPVVSSAHLAQASVPALSELEFAMTMANHAFQRWIVRCMAAAGAQMSPLEVMILHQVAHRNRPKTLADLCLVLNIEDTHLANYALRKLSAQGLVESERRGKEKAVRVTPEGAALCTRYREIREALLLPGLAGVDGAEMSRLAGLLRALSGSYDQAARSAAAL</sequence>
<dbReference type="Pfam" id="PF13463">
    <property type="entry name" value="HTH_27"/>
    <property type="match status" value="1"/>
</dbReference>
<dbReference type="AlphaFoldDB" id="A0A2T8HYA0"/>
<evidence type="ECO:0000259" key="1">
    <source>
        <dbReference type="Pfam" id="PF13463"/>
    </source>
</evidence>
<dbReference type="Gene3D" id="1.10.10.10">
    <property type="entry name" value="Winged helix-like DNA-binding domain superfamily/Winged helix DNA-binding domain"/>
    <property type="match status" value="1"/>
</dbReference>
<dbReference type="Proteomes" id="UP000245911">
    <property type="component" value="Unassembled WGS sequence"/>
</dbReference>
<feature type="domain" description="HTH marR-type" evidence="1">
    <location>
        <begin position="54"/>
        <end position="119"/>
    </location>
</feature>
<dbReference type="OrthoDB" id="7504146at2"/>
<name>A0A2T8HYA0_9RHOB</name>
<organism evidence="2 3">
    <name type="scientific">Pararhodobacter oceanensis</name>
    <dbReference type="NCBI Taxonomy" id="2172121"/>
    <lineage>
        <taxon>Bacteria</taxon>
        <taxon>Pseudomonadati</taxon>
        <taxon>Pseudomonadota</taxon>
        <taxon>Alphaproteobacteria</taxon>
        <taxon>Rhodobacterales</taxon>
        <taxon>Paracoccaceae</taxon>
        <taxon>Pararhodobacter</taxon>
    </lineage>
</organism>
<dbReference type="PIRSF" id="PIRSF036158">
    <property type="entry name" value="UCP036158_MarR"/>
    <property type="match status" value="1"/>
</dbReference>
<dbReference type="InterPro" id="IPR014601">
    <property type="entry name" value="Trans_reg_MarR_HTH"/>
</dbReference>
<proteinExistence type="predicted"/>
<evidence type="ECO:0000313" key="3">
    <source>
        <dbReference type="Proteomes" id="UP000245911"/>
    </source>
</evidence>
<dbReference type="EMBL" id="QDKM01000001">
    <property type="protein sequence ID" value="PVH30369.1"/>
    <property type="molecule type" value="Genomic_DNA"/>
</dbReference>
<reference evidence="2 3" key="1">
    <citation type="submission" date="2018-04" db="EMBL/GenBank/DDBJ databases">
        <title>Pararhodobacter oceanense sp. nov., isolated from marine intertidal sediment.</title>
        <authorList>
            <person name="Wang X.-L."/>
            <person name="Du Z.-J."/>
        </authorList>
    </citation>
    <scope>NUCLEOTIDE SEQUENCE [LARGE SCALE GENOMIC DNA]</scope>
    <source>
        <strain evidence="2 3">AM505</strain>
    </source>
</reference>